<gene>
    <name evidence="2" type="ORF">NG895_22715</name>
</gene>
<proteinExistence type="predicted"/>
<feature type="domain" description="Immunity MXAN-0049 protein" evidence="1">
    <location>
        <begin position="77"/>
        <end position="200"/>
    </location>
</feature>
<dbReference type="Proteomes" id="UP001155241">
    <property type="component" value="Unassembled WGS sequence"/>
</dbReference>
<evidence type="ECO:0000313" key="3">
    <source>
        <dbReference type="Proteomes" id="UP001155241"/>
    </source>
</evidence>
<evidence type="ECO:0000259" key="1">
    <source>
        <dbReference type="Pfam" id="PF07791"/>
    </source>
</evidence>
<dbReference type="Pfam" id="PF07791">
    <property type="entry name" value="Imm11"/>
    <property type="match status" value="1"/>
</dbReference>
<name>A0A9X2FDN8_9BACT</name>
<dbReference type="InterPro" id="IPR012433">
    <property type="entry name" value="Imm11"/>
</dbReference>
<organism evidence="2 3">
    <name type="scientific">Aeoliella straminimaris</name>
    <dbReference type="NCBI Taxonomy" id="2954799"/>
    <lineage>
        <taxon>Bacteria</taxon>
        <taxon>Pseudomonadati</taxon>
        <taxon>Planctomycetota</taxon>
        <taxon>Planctomycetia</taxon>
        <taxon>Pirellulales</taxon>
        <taxon>Lacipirellulaceae</taxon>
        <taxon>Aeoliella</taxon>
    </lineage>
</organism>
<dbReference type="RefSeq" id="WP_252854833.1">
    <property type="nucleotide sequence ID" value="NZ_JAMXLR010000077.1"/>
</dbReference>
<keyword evidence="3" id="KW-1185">Reference proteome</keyword>
<evidence type="ECO:0000313" key="2">
    <source>
        <dbReference type="EMBL" id="MCO6046719.1"/>
    </source>
</evidence>
<protein>
    <recommendedName>
        <fullName evidence="1">Immunity MXAN-0049 protein domain-containing protein</fullName>
    </recommendedName>
</protein>
<sequence>MEFYVWDYLDYTRAARTGYAEFKTLSRDSTGRRKLSKNFPSCPHCGVRIGYLVWLPPFRIKLTTTKLGDLCTDGLTILVSKQFREAWQQRVLKGVEFVTDPVKTDTRKGELMEYQVVRIPDVITRLDESASGLEIEKMDGCGKCRAANRKRVRRIRVDESSWEGQDAFHPSGLYGVTLVTSRFVETVRDFQLTNFHFIHQDDYFEPKTYDHSL</sequence>
<dbReference type="AlphaFoldDB" id="A0A9X2FDN8"/>
<accession>A0A9X2FDN8</accession>
<reference evidence="2" key="1">
    <citation type="submission" date="2022-06" db="EMBL/GenBank/DDBJ databases">
        <title>Aeoliella straminimaris, a novel planctomycete from sediments.</title>
        <authorList>
            <person name="Vitorino I.R."/>
            <person name="Lage O.M."/>
        </authorList>
    </citation>
    <scope>NUCLEOTIDE SEQUENCE</scope>
    <source>
        <strain evidence="2">ICT_H6.2</strain>
    </source>
</reference>
<dbReference type="EMBL" id="JAMXLR010000077">
    <property type="protein sequence ID" value="MCO6046719.1"/>
    <property type="molecule type" value="Genomic_DNA"/>
</dbReference>
<comment type="caution">
    <text evidence="2">The sequence shown here is derived from an EMBL/GenBank/DDBJ whole genome shotgun (WGS) entry which is preliminary data.</text>
</comment>